<keyword evidence="1" id="KW-0732">Signal</keyword>
<accession>A0ABS3HX79</accession>
<dbReference type="EMBL" id="JAFLWI010000002">
    <property type="protein sequence ID" value="MBO0481064.1"/>
    <property type="molecule type" value="Genomic_DNA"/>
</dbReference>
<evidence type="ECO:0000256" key="1">
    <source>
        <dbReference type="SAM" id="SignalP"/>
    </source>
</evidence>
<gene>
    <name evidence="2" type="ORF">JZO71_01860</name>
</gene>
<dbReference type="RefSeq" id="WP_206897901.1">
    <property type="nucleotide sequence ID" value="NZ_JAFLWI010000002.1"/>
</dbReference>
<reference evidence="2 3" key="1">
    <citation type="submission" date="2021-03" db="EMBL/GenBank/DDBJ databases">
        <title>Enterococcal diversity collection.</title>
        <authorList>
            <person name="Gilmore M.S."/>
            <person name="Schwartzman J."/>
            <person name="Van Tyne D."/>
            <person name="Martin M."/>
            <person name="Earl A.M."/>
            <person name="Manson A.L."/>
            <person name="Straub T."/>
            <person name="Salamzade R."/>
            <person name="Saavedra J."/>
            <person name="Lebreton F."/>
            <person name="Prichula J."/>
            <person name="Schaufler K."/>
            <person name="Gaca A."/>
            <person name="Sgardioli B."/>
            <person name="Wagenaar J."/>
            <person name="Strong T."/>
        </authorList>
    </citation>
    <scope>NUCLEOTIDE SEQUENCE [LARGE SCALE GENOMIC DNA]</scope>
    <source>
        <strain evidence="2 3">MSG2901</strain>
    </source>
</reference>
<feature type="chain" id="PRO_5045048713" description="Ricin B lectin domain-containing protein" evidence="1">
    <location>
        <begin position="26"/>
        <end position="199"/>
    </location>
</feature>
<proteinExistence type="predicted"/>
<comment type="caution">
    <text evidence="2">The sequence shown here is derived from an EMBL/GenBank/DDBJ whole genome shotgun (WGS) entry which is preliminary data.</text>
</comment>
<evidence type="ECO:0000313" key="2">
    <source>
        <dbReference type="EMBL" id="MBO0481064.1"/>
    </source>
</evidence>
<dbReference type="Proteomes" id="UP000664832">
    <property type="component" value="Unassembled WGS sequence"/>
</dbReference>
<dbReference type="PROSITE" id="PS50231">
    <property type="entry name" value="RICIN_B_LECTIN"/>
    <property type="match status" value="1"/>
</dbReference>
<keyword evidence="3" id="KW-1185">Reference proteome</keyword>
<protein>
    <recommendedName>
        <fullName evidence="4">Ricin B lectin domain-containing protein</fullName>
    </recommendedName>
</protein>
<dbReference type="InterPro" id="IPR035992">
    <property type="entry name" value="Ricin_B-like_lectins"/>
</dbReference>
<dbReference type="Gene3D" id="2.80.10.50">
    <property type="match status" value="1"/>
</dbReference>
<sequence length="199" mass="22650">MKKGIKSGLAIFTIMVFGIVSGNQAVSASTNDAGAKYDDKLVTIQSVLDPWWVVDYDTETSTISTDLNQGIDSQKWLMSYNEQEDAYFISSHYVPDALDEGERLKYPKFLIASSVKDEQGNEVINTEVEYPNERSFWRLVEDNEHKNGEVYYLENVFNGKMMDAPKLHLGKKHQLITFPKNGGDNQKWLIQVEEAVDQN</sequence>
<feature type="signal peptide" evidence="1">
    <location>
        <begin position="1"/>
        <end position="25"/>
    </location>
</feature>
<organism evidence="2 3">
    <name type="scientific">Candidatus Enterococcus courvalinii</name>
    <dbReference type="NCBI Taxonomy" id="2815329"/>
    <lineage>
        <taxon>Bacteria</taxon>
        <taxon>Bacillati</taxon>
        <taxon>Bacillota</taxon>
        <taxon>Bacilli</taxon>
        <taxon>Lactobacillales</taxon>
        <taxon>Enterococcaceae</taxon>
        <taxon>Enterococcus</taxon>
    </lineage>
</organism>
<dbReference type="SUPFAM" id="SSF50370">
    <property type="entry name" value="Ricin B-like lectins"/>
    <property type="match status" value="1"/>
</dbReference>
<evidence type="ECO:0008006" key="4">
    <source>
        <dbReference type="Google" id="ProtNLM"/>
    </source>
</evidence>
<evidence type="ECO:0000313" key="3">
    <source>
        <dbReference type="Proteomes" id="UP000664832"/>
    </source>
</evidence>
<name>A0ABS3HX79_9ENTE</name>